<feature type="transmembrane region" description="Helical" evidence="1">
    <location>
        <begin position="176"/>
        <end position="198"/>
    </location>
</feature>
<evidence type="ECO:0000256" key="1">
    <source>
        <dbReference type="SAM" id="Phobius"/>
    </source>
</evidence>
<dbReference type="InterPro" id="IPR009827">
    <property type="entry name" value="MatC_N"/>
</dbReference>
<gene>
    <name evidence="3" type="ORF">EBB45_16330</name>
</gene>
<proteinExistence type="predicted"/>
<feature type="transmembrane region" description="Helical" evidence="1">
    <location>
        <begin position="323"/>
        <end position="349"/>
    </location>
</feature>
<keyword evidence="1" id="KW-0812">Transmembrane</keyword>
<evidence type="ECO:0000313" key="3">
    <source>
        <dbReference type="EMBL" id="RQW73441.1"/>
    </source>
</evidence>
<evidence type="ECO:0000313" key="4">
    <source>
        <dbReference type="Proteomes" id="UP000274033"/>
    </source>
</evidence>
<name>A0A3N9UAH1_9BACI</name>
<dbReference type="Pfam" id="PF07158">
    <property type="entry name" value="MatC_N"/>
    <property type="match status" value="1"/>
</dbReference>
<dbReference type="Proteomes" id="UP000274033">
    <property type="component" value="Unassembled WGS sequence"/>
</dbReference>
<dbReference type="RefSeq" id="WP_124766415.1">
    <property type="nucleotide sequence ID" value="NZ_JAFBDY010000019.1"/>
</dbReference>
<feature type="transmembrane region" description="Helical" evidence="1">
    <location>
        <begin position="96"/>
        <end position="123"/>
    </location>
</feature>
<protein>
    <recommendedName>
        <fullName evidence="2">Dicarboxylate carrier MatC N-terminal domain-containing protein</fullName>
    </recommendedName>
</protein>
<reference evidence="3 4" key="1">
    <citation type="journal article" date="2013" name="J. Microbiol.">
        <title>Lysinibacillus chungkukjangi sp. nov., isolated from Chungkukjang, Korean fermented soybean food.</title>
        <authorList>
            <person name="Kim S.J."/>
            <person name="Jang Y.H."/>
            <person name="Hamada M."/>
            <person name="Ahn J.H."/>
            <person name="Weon H.Y."/>
            <person name="Suzuki K."/>
            <person name="Whang K.S."/>
            <person name="Kwon S.W."/>
        </authorList>
    </citation>
    <scope>NUCLEOTIDE SEQUENCE [LARGE SCALE GENOMIC DNA]</scope>
    <source>
        <strain evidence="3 4">MCCC 1A12701</strain>
    </source>
</reference>
<keyword evidence="1" id="KW-1133">Transmembrane helix</keyword>
<feature type="transmembrane region" description="Helical" evidence="1">
    <location>
        <begin position="6"/>
        <end position="36"/>
    </location>
</feature>
<accession>A0A3N9UAH1</accession>
<feature type="transmembrane region" description="Helical" evidence="1">
    <location>
        <begin position="48"/>
        <end position="71"/>
    </location>
</feature>
<dbReference type="EMBL" id="RRCT01000020">
    <property type="protein sequence ID" value="RQW73441.1"/>
    <property type="molecule type" value="Genomic_DNA"/>
</dbReference>
<organism evidence="3 4">
    <name type="scientific">Lysinibacillus composti</name>
    <dbReference type="NCBI Taxonomy" id="720633"/>
    <lineage>
        <taxon>Bacteria</taxon>
        <taxon>Bacillati</taxon>
        <taxon>Bacillota</taxon>
        <taxon>Bacilli</taxon>
        <taxon>Bacillales</taxon>
        <taxon>Bacillaceae</taxon>
        <taxon>Lysinibacillus</taxon>
    </lineage>
</organism>
<keyword evidence="4" id="KW-1185">Reference proteome</keyword>
<dbReference type="OrthoDB" id="2814158at2"/>
<feature type="transmembrane region" description="Helical" evidence="1">
    <location>
        <begin position="405"/>
        <end position="424"/>
    </location>
</feature>
<feature type="domain" description="Dicarboxylate carrier MatC N-terminal" evidence="2">
    <location>
        <begin position="1"/>
        <end position="149"/>
    </location>
</feature>
<sequence length="428" mass="44955">MSLEIITLIVLLAMFIVGSVISVNMGVLGMVAAFIVGTYVSGLEVADVFAAFPVQMFILLAGVTYLFAIALNNGTLDMIISAGLKLVKGNVGLLPWVLFSLAALLSAVGASTVAIAPILFPIAMRLAFKHKINPILMGTLISTGMYAGSFSPLNIFGLVVKGVMDTQNISYSPIMLLVYCFIFYVLISVVVFIAFGGIKLIKLHTKGVIGGLEAAATVESGVTGAANSKDENPTWYKIVTLLGIGLLITLALAYGMDMGFGALMIGLALSLIRPKDQSQVIKQMPWGVMLMICGIMTYIGVMDKVGTMDFMTDQIASVGSPTFATLIAAYVGGIISAFASTTGFLTAVIPLAAPILQDPTMSSLGVLSTLAIAASVVDISPFSTNGALIMANVQGVEERSFFKKLLLIAALFIAFGPGLAWLIFTVML</sequence>
<feature type="transmembrane region" description="Helical" evidence="1">
    <location>
        <begin position="239"/>
        <end position="272"/>
    </location>
</feature>
<comment type="caution">
    <text evidence="3">The sequence shown here is derived from an EMBL/GenBank/DDBJ whole genome shotgun (WGS) entry which is preliminary data.</text>
</comment>
<feature type="transmembrane region" description="Helical" evidence="1">
    <location>
        <begin position="135"/>
        <end position="156"/>
    </location>
</feature>
<evidence type="ECO:0000259" key="2">
    <source>
        <dbReference type="Pfam" id="PF07158"/>
    </source>
</evidence>
<keyword evidence="1" id="KW-0472">Membrane</keyword>
<feature type="transmembrane region" description="Helical" evidence="1">
    <location>
        <begin position="284"/>
        <end position="302"/>
    </location>
</feature>
<dbReference type="AlphaFoldDB" id="A0A3N9UAH1"/>